<dbReference type="Pfam" id="PF14659">
    <property type="entry name" value="Phage_int_SAM_3"/>
    <property type="match status" value="1"/>
</dbReference>
<dbReference type="InterPro" id="IPR011010">
    <property type="entry name" value="DNA_brk_join_enz"/>
</dbReference>
<dbReference type="InterPro" id="IPR002104">
    <property type="entry name" value="Integrase_catalytic"/>
</dbReference>
<keyword evidence="3" id="KW-0238">DNA-binding</keyword>
<organism evidence="6 7">
    <name type="scientific">Lactiplantibacillus nangangensis</name>
    <dbReference type="NCBI Taxonomy" id="2559917"/>
    <lineage>
        <taxon>Bacteria</taxon>
        <taxon>Bacillati</taxon>
        <taxon>Bacillota</taxon>
        <taxon>Bacilli</taxon>
        <taxon>Lactobacillales</taxon>
        <taxon>Lactobacillaceae</taxon>
        <taxon>Lactiplantibacillus</taxon>
    </lineage>
</organism>
<dbReference type="SUPFAM" id="SSF56349">
    <property type="entry name" value="DNA breaking-rejoining enzymes"/>
    <property type="match status" value="1"/>
</dbReference>
<dbReference type="InterPro" id="IPR004107">
    <property type="entry name" value="Integrase_SAM-like_N"/>
</dbReference>
<name>A0ABW1SKT7_9LACO</name>
<proteinExistence type="inferred from homology"/>
<accession>A0ABW1SKT7</accession>
<dbReference type="InterPro" id="IPR013762">
    <property type="entry name" value="Integrase-like_cat_sf"/>
</dbReference>
<dbReference type="PANTHER" id="PTHR30629">
    <property type="entry name" value="PROPHAGE INTEGRASE"/>
    <property type="match status" value="1"/>
</dbReference>
<keyword evidence="2" id="KW-0229">DNA integration</keyword>
<gene>
    <name evidence="6" type="ORF">ACFP1L_09240</name>
</gene>
<reference evidence="7" key="1">
    <citation type="journal article" date="2019" name="Int. J. Syst. Evol. Microbiol.">
        <title>The Global Catalogue of Microorganisms (GCM) 10K type strain sequencing project: providing services to taxonomists for standard genome sequencing and annotation.</title>
        <authorList>
            <consortium name="The Broad Institute Genomics Platform"/>
            <consortium name="The Broad Institute Genome Sequencing Center for Infectious Disease"/>
            <person name="Wu L."/>
            <person name="Ma J."/>
        </authorList>
    </citation>
    <scope>NUCLEOTIDE SEQUENCE [LARGE SCALE GENOMIC DNA]</scope>
    <source>
        <strain evidence="7">CCM 8930</strain>
    </source>
</reference>
<evidence type="ECO:0000256" key="4">
    <source>
        <dbReference type="ARBA" id="ARBA00023172"/>
    </source>
</evidence>
<dbReference type="EMBL" id="JBHSSE010000018">
    <property type="protein sequence ID" value="MFC6202049.1"/>
    <property type="molecule type" value="Genomic_DNA"/>
</dbReference>
<dbReference type="Proteomes" id="UP001596171">
    <property type="component" value="Unassembled WGS sequence"/>
</dbReference>
<dbReference type="RefSeq" id="WP_137615550.1">
    <property type="nucleotide sequence ID" value="NZ_BJDI01000003.1"/>
</dbReference>
<dbReference type="Pfam" id="PF00589">
    <property type="entry name" value="Phage_integrase"/>
    <property type="match status" value="1"/>
</dbReference>
<dbReference type="Gene3D" id="1.10.443.10">
    <property type="entry name" value="Intergrase catalytic core"/>
    <property type="match status" value="1"/>
</dbReference>
<keyword evidence="4" id="KW-0233">DNA recombination</keyword>
<dbReference type="CDD" id="cd01189">
    <property type="entry name" value="INT_ICEBs1_C_like"/>
    <property type="match status" value="1"/>
</dbReference>
<evidence type="ECO:0000313" key="6">
    <source>
        <dbReference type="EMBL" id="MFC6202049.1"/>
    </source>
</evidence>
<keyword evidence="7" id="KW-1185">Reference proteome</keyword>
<evidence type="ECO:0000256" key="3">
    <source>
        <dbReference type="ARBA" id="ARBA00023125"/>
    </source>
</evidence>
<evidence type="ECO:0000256" key="2">
    <source>
        <dbReference type="ARBA" id="ARBA00022908"/>
    </source>
</evidence>
<sequence>MTVKKVTLKSGKTSYRVEVNRGMIDGHRKIIVRHKDNRNEARVLEAHLKLAVAEGTYKDKEEIKEEAAVVSTFQDYYDQWWPIYVTTVESSTAYKTRGVFKNWLLPTFGNMKLTDITPSQIQKYVLEWSKDTAKAYRDRFIYLNKILTDAVDMALIAKNPCRPVKLPAQQKKGVPVYWDADQIGKFFACIDAVASPEQYTVLLFATYTGMRREELCALRVGDIDLDNNVVSVNHALASGLKGMYEKGTKTGAGTRQVPLMPDLVQQLKKWIHIIGESVGKGYDNRWLFPAPNDWSRHIDINRPNTWFKAIREANDLQPRITLHGLRHSFITNMLRAGNDVSAVQHLAGHASPDMTLRVYSGLNLSDAKMSIEKLQNYMKKA</sequence>
<dbReference type="Gene3D" id="1.10.150.130">
    <property type="match status" value="1"/>
</dbReference>
<dbReference type="InterPro" id="IPR050808">
    <property type="entry name" value="Phage_Integrase"/>
</dbReference>
<feature type="domain" description="Tyr recombinase" evidence="5">
    <location>
        <begin position="173"/>
        <end position="373"/>
    </location>
</feature>
<dbReference type="InterPro" id="IPR010998">
    <property type="entry name" value="Integrase_recombinase_N"/>
</dbReference>
<comment type="similarity">
    <text evidence="1">Belongs to the 'phage' integrase family.</text>
</comment>
<dbReference type="PROSITE" id="PS51898">
    <property type="entry name" value="TYR_RECOMBINASE"/>
    <property type="match status" value="1"/>
</dbReference>
<evidence type="ECO:0000259" key="5">
    <source>
        <dbReference type="PROSITE" id="PS51898"/>
    </source>
</evidence>
<comment type="caution">
    <text evidence="6">The sequence shown here is derived from an EMBL/GenBank/DDBJ whole genome shotgun (WGS) entry which is preliminary data.</text>
</comment>
<evidence type="ECO:0000313" key="7">
    <source>
        <dbReference type="Proteomes" id="UP001596171"/>
    </source>
</evidence>
<dbReference type="PANTHER" id="PTHR30629:SF2">
    <property type="entry name" value="PROPHAGE INTEGRASE INTS-RELATED"/>
    <property type="match status" value="1"/>
</dbReference>
<protein>
    <submittedName>
        <fullName evidence="6">Tyrosine-type recombinase/integrase</fullName>
    </submittedName>
</protein>
<evidence type="ECO:0000256" key="1">
    <source>
        <dbReference type="ARBA" id="ARBA00008857"/>
    </source>
</evidence>